<comment type="caution">
    <text evidence="2">The sequence shown here is derived from an EMBL/GenBank/DDBJ whole genome shotgun (WGS) entry which is preliminary data.</text>
</comment>
<evidence type="ECO:0000313" key="2">
    <source>
        <dbReference type="EMBL" id="EKG20749.1"/>
    </source>
</evidence>
<accession>K2SE89</accession>
<feature type="region of interest" description="Disordered" evidence="1">
    <location>
        <begin position="172"/>
        <end position="235"/>
    </location>
</feature>
<dbReference type="HOGENOM" id="CLU_1180420_0_0_1"/>
<proteinExistence type="predicted"/>
<feature type="compositionally biased region" description="Polar residues" evidence="1">
    <location>
        <begin position="52"/>
        <end position="71"/>
    </location>
</feature>
<sequence length="235" mass="25102">MESTGVEAMLVGTDSTGVERTGLLSAAAGGVVGSSLVPQFTPPLTMEERSEQLSWAPSAPATSQEPPTSVRASKVYSSRVEMSKERSPVTVSRLSKLRLEKPQSEILRSPPTDLREERERELKSQTPLISIVFLDDDLLGLGDIKLEAGEVGVPDLDGRALLNAAAKIHLPQQRKRRQAERLDLGQGRQVKAGEERSLGQLEASDRGQAVGGEVGKGLSTLLDGEGASDLLNAIK</sequence>
<dbReference type="InParanoid" id="K2SE89"/>
<evidence type="ECO:0000313" key="3">
    <source>
        <dbReference type="Proteomes" id="UP000007129"/>
    </source>
</evidence>
<reference evidence="2 3" key="1">
    <citation type="journal article" date="2012" name="BMC Genomics">
        <title>Tools to kill: Genome of one of the most destructive plant pathogenic fungi Macrophomina phaseolina.</title>
        <authorList>
            <person name="Islam M.S."/>
            <person name="Haque M.S."/>
            <person name="Islam M.M."/>
            <person name="Emdad E.M."/>
            <person name="Halim A."/>
            <person name="Hossen Q.M.M."/>
            <person name="Hossain M.Z."/>
            <person name="Ahmed B."/>
            <person name="Rahim S."/>
            <person name="Rahman M.S."/>
            <person name="Alam M.M."/>
            <person name="Hou S."/>
            <person name="Wan X."/>
            <person name="Saito J.A."/>
            <person name="Alam M."/>
        </authorList>
    </citation>
    <scope>NUCLEOTIDE SEQUENCE [LARGE SCALE GENOMIC DNA]</scope>
    <source>
        <strain evidence="2 3">MS6</strain>
    </source>
</reference>
<name>K2SE89_MACPH</name>
<feature type="region of interest" description="Disordered" evidence="1">
    <location>
        <begin position="34"/>
        <end position="82"/>
    </location>
</feature>
<organism evidence="2 3">
    <name type="scientific">Macrophomina phaseolina (strain MS6)</name>
    <name type="common">Charcoal rot fungus</name>
    <dbReference type="NCBI Taxonomy" id="1126212"/>
    <lineage>
        <taxon>Eukaryota</taxon>
        <taxon>Fungi</taxon>
        <taxon>Dikarya</taxon>
        <taxon>Ascomycota</taxon>
        <taxon>Pezizomycotina</taxon>
        <taxon>Dothideomycetes</taxon>
        <taxon>Dothideomycetes incertae sedis</taxon>
        <taxon>Botryosphaeriales</taxon>
        <taxon>Botryosphaeriaceae</taxon>
        <taxon>Macrophomina</taxon>
    </lineage>
</organism>
<dbReference type="Proteomes" id="UP000007129">
    <property type="component" value="Unassembled WGS sequence"/>
</dbReference>
<evidence type="ECO:0000256" key="1">
    <source>
        <dbReference type="SAM" id="MobiDB-lite"/>
    </source>
</evidence>
<dbReference type="EMBL" id="AHHD01000079">
    <property type="protein sequence ID" value="EKG20749.1"/>
    <property type="molecule type" value="Genomic_DNA"/>
</dbReference>
<dbReference type="VEuPathDB" id="FungiDB:MPH_01916"/>
<protein>
    <submittedName>
        <fullName evidence="2">Uncharacterized protein</fullName>
    </submittedName>
</protein>
<gene>
    <name evidence="2" type="ORF">MPH_01916</name>
</gene>
<dbReference type="AlphaFoldDB" id="K2SE89"/>